<keyword evidence="2" id="KW-1185">Reference proteome</keyword>
<evidence type="ECO:0000313" key="2">
    <source>
        <dbReference type="Proteomes" id="UP000594014"/>
    </source>
</evidence>
<accession>A0ACD1AFW4</accession>
<name>A0ACD1AFW4_9FIRM</name>
<dbReference type="EMBL" id="CP042469">
    <property type="protein sequence ID" value="QOX65055.1"/>
    <property type="molecule type" value="Genomic_DNA"/>
</dbReference>
<reference evidence="1" key="1">
    <citation type="submission" date="2019-08" db="EMBL/GenBank/DDBJ databases">
        <title>Genome sequence of Clostridiales bacterium MT110.</title>
        <authorList>
            <person name="Cao J."/>
        </authorList>
    </citation>
    <scope>NUCLEOTIDE SEQUENCE</scope>
    <source>
        <strain evidence="1">MT110</strain>
    </source>
</reference>
<dbReference type="Proteomes" id="UP000594014">
    <property type="component" value="Chromosome"/>
</dbReference>
<sequence>MRKKYIASVLAAIITVAAGTVWSFALQEQEDTGPAKALDLTESKRTFSDIKGHWAEGIIQEAAALNIVGGYPGGTYFPDHLIKREEFFQLLTNILTNRPDISGTKIPFADVKEGSWYVPAIKAAVAAGITDGYQDGTFGVGRMISRQEAAKVAGSVISRPAKQMVQGEEEAGGTVASGVAGDSDLPAGSSAVIGSSAAKALDRDAIADWAYDYVDLMFRKGYMKGDSAGNFRPTMALTRAEAAAILLSIKKNEPVISPNADGFEITSCMTEHEGHEGVFINGEGTAAEPYEIASEEQLNHLRMHADDGAYYILTKNIAITKSYAQSGSQTGSGEPDWSAGNFVPIGSKAQPFKGTLDGNGYTVSGLNIYCKDDRNSGAAGEANQSCVGLFGVLAKESSVTNLIIDASNIQGGQYTGALAGYSEGLIENCRLGPKGIVTGLDVAGGLVGLLDQNAEISKSRNSGSVEGNSAGGIVGNNRGIVIDCYNMGKIDASENAGGIAAYQTNGEGRITRCYNEGRVNSKNFAGGIVGDNGAKTDNCYNSGRISAIKFSGGIAGNNADTITHVYGAGVVTGDGGAGSIAGKNAGAIRKAFWLGTTAASGIGVPGQNGSEETVRKLTHEELSGQTKILTDTGYESVLNILNESEKTWKFLYSYLPSENVEKDKFSDEGGSTQPDGSQSEESRGNVIDPNDLATKYLYPVLIQ</sequence>
<gene>
    <name evidence="1" type="ORF">FRZ06_17745</name>
</gene>
<protein>
    <submittedName>
        <fullName evidence="1">S-layer homology domain-containing protein</fullName>
    </submittedName>
</protein>
<evidence type="ECO:0000313" key="1">
    <source>
        <dbReference type="EMBL" id="QOX65055.1"/>
    </source>
</evidence>
<organism evidence="1 2">
    <name type="scientific">Anoxybacterium hadale</name>
    <dbReference type="NCBI Taxonomy" id="3408580"/>
    <lineage>
        <taxon>Bacteria</taxon>
        <taxon>Bacillati</taxon>
        <taxon>Bacillota</taxon>
        <taxon>Clostridia</taxon>
        <taxon>Peptostreptococcales</taxon>
        <taxon>Anaerovoracaceae</taxon>
        <taxon>Anoxybacterium</taxon>
    </lineage>
</organism>
<proteinExistence type="predicted"/>